<dbReference type="RefSeq" id="WP_176267083.1">
    <property type="nucleotide sequence ID" value="NZ_JABWGV010000002.1"/>
</dbReference>
<reference evidence="2 3" key="1">
    <citation type="submission" date="2020-06" db="EMBL/GenBank/DDBJ databases">
        <title>Altererythrobacter sp. HHU K3-1.</title>
        <authorList>
            <person name="Zhang D."/>
            <person name="Xue H."/>
        </authorList>
    </citation>
    <scope>NUCLEOTIDE SEQUENCE [LARGE SCALE GENOMIC DNA]</scope>
    <source>
        <strain evidence="2 3">HHU K3-1</strain>
    </source>
</reference>
<proteinExistence type="predicted"/>
<evidence type="ECO:0000256" key="1">
    <source>
        <dbReference type="SAM" id="MobiDB-lite"/>
    </source>
</evidence>
<protein>
    <recommendedName>
        <fullName evidence="4">Lipoprotein</fullName>
    </recommendedName>
</protein>
<dbReference type="Proteomes" id="UP000561438">
    <property type="component" value="Unassembled WGS sequence"/>
</dbReference>
<organism evidence="2 3">
    <name type="scientific">Qipengyuania atrilutea</name>
    <dbReference type="NCBI Taxonomy" id="2744473"/>
    <lineage>
        <taxon>Bacteria</taxon>
        <taxon>Pseudomonadati</taxon>
        <taxon>Pseudomonadota</taxon>
        <taxon>Alphaproteobacteria</taxon>
        <taxon>Sphingomonadales</taxon>
        <taxon>Erythrobacteraceae</taxon>
        <taxon>Qipengyuania</taxon>
    </lineage>
</organism>
<name>A0A850GYR2_9SPHN</name>
<keyword evidence="3" id="KW-1185">Reference proteome</keyword>
<gene>
    <name evidence="2" type="ORF">HUV48_07085</name>
</gene>
<feature type="region of interest" description="Disordered" evidence="1">
    <location>
        <begin position="22"/>
        <end position="59"/>
    </location>
</feature>
<dbReference type="AlphaFoldDB" id="A0A850GYR2"/>
<evidence type="ECO:0000313" key="2">
    <source>
        <dbReference type="EMBL" id="NVD44784.1"/>
    </source>
</evidence>
<accession>A0A850GYR2</accession>
<feature type="compositionally biased region" description="Low complexity" evidence="1">
    <location>
        <begin position="34"/>
        <end position="46"/>
    </location>
</feature>
<dbReference type="PROSITE" id="PS51257">
    <property type="entry name" value="PROKAR_LIPOPROTEIN"/>
    <property type="match status" value="1"/>
</dbReference>
<feature type="region of interest" description="Disordered" evidence="1">
    <location>
        <begin position="145"/>
        <end position="165"/>
    </location>
</feature>
<feature type="compositionally biased region" description="Acidic residues" evidence="1">
    <location>
        <begin position="149"/>
        <end position="165"/>
    </location>
</feature>
<evidence type="ECO:0008006" key="4">
    <source>
        <dbReference type="Google" id="ProtNLM"/>
    </source>
</evidence>
<dbReference type="EMBL" id="JABWGV010000002">
    <property type="protein sequence ID" value="NVD44784.1"/>
    <property type="molecule type" value="Genomic_DNA"/>
</dbReference>
<comment type="caution">
    <text evidence="2">The sequence shown here is derived from an EMBL/GenBank/DDBJ whole genome shotgun (WGS) entry which is preliminary data.</text>
</comment>
<sequence>MGSRTILAASTAAMLLSACTQQGDETAEGEETAAVETAPTTAADVASGDSAPAPEPLNEFSGTAWRAIGEDGARFTTYLDADGTYRDLRNGDFYQTGGWNFDGEEICFTPENESDRGDCWSPGVLRDDTVTMSRGDDFNIELEKVEYTPPDEDTEAHEEAGGEEN</sequence>
<evidence type="ECO:0000313" key="3">
    <source>
        <dbReference type="Proteomes" id="UP000561438"/>
    </source>
</evidence>